<comment type="caution">
    <text evidence="1">The sequence shown here is derived from an EMBL/GenBank/DDBJ whole genome shotgun (WGS) entry which is preliminary data.</text>
</comment>
<dbReference type="Proteomes" id="UP000499080">
    <property type="component" value="Unassembled WGS sequence"/>
</dbReference>
<gene>
    <name evidence="1" type="ORF">AVEN_26269_1</name>
</gene>
<evidence type="ECO:0000313" key="1">
    <source>
        <dbReference type="EMBL" id="GBL80845.1"/>
    </source>
</evidence>
<evidence type="ECO:0000313" key="2">
    <source>
        <dbReference type="Proteomes" id="UP000499080"/>
    </source>
</evidence>
<dbReference type="EMBL" id="BGPR01000023">
    <property type="protein sequence ID" value="GBL80845.1"/>
    <property type="molecule type" value="Genomic_DNA"/>
</dbReference>
<dbReference type="AlphaFoldDB" id="A0A4Y2ANN5"/>
<proteinExistence type="predicted"/>
<accession>A0A4Y2ANN5</accession>
<protein>
    <submittedName>
        <fullName evidence="1">Uncharacterized protein</fullName>
    </submittedName>
</protein>
<organism evidence="1 2">
    <name type="scientific">Araneus ventricosus</name>
    <name type="common">Orbweaver spider</name>
    <name type="synonym">Epeira ventricosa</name>
    <dbReference type="NCBI Taxonomy" id="182803"/>
    <lineage>
        <taxon>Eukaryota</taxon>
        <taxon>Metazoa</taxon>
        <taxon>Ecdysozoa</taxon>
        <taxon>Arthropoda</taxon>
        <taxon>Chelicerata</taxon>
        <taxon>Arachnida</taxon>
        <taxon>Araneae</taxon>
        <taxon>Araneomorphae</taxon>
        <taxon>Entelegynae</taxon>
        <taxon>Araneoidea</taxon>
        <taxon>Araneidae</taxon>
        <taxon>Araneus</taxon>
    </lineage>
</organism>
<reference evidence="1 2" key="1">
    <citation type="journal article" date="2019" name="Sci. Rep.">
        <title>Orb-weaving spider Araneus ventricosus genome elucidates the spidroin gene catalogue.</title>
        <authorList>
            <person name="Kono N."/>
            <person name="Nakamura H."/>
            <person name="Ohtoshi R."/>
            <person name="Moran D.A.P."/>
            <person name="Shinohara A."/>
            <person name="Yoshida Y."/>
            <person name="Fujiwara M."/>
            <person name="Mori M."/>
            <person name="Tomita M."/>
            <person name="Arakawa K."/>
        </authorList>
    </citation>
    <scope>NUCLEOTIDE SEQUENCE [LARGE SCALE GENOMIC DNA]</scope>
</reference>
<keyword evidence="2" id="KW-1185">Reference proteome</keyword>
<name>A0A4Y2ANN5_ARAVE</name>
<sequence length="105" mass="12006">MEILENTISLESVVSETWLVLVSVHRRGGFLLLAKYALLHRAPISKYTPLCKGKNRSWGESNNFLLIWGPTTKNLVNFTQSAYDHTRGGTWTLVAIQVKEKFREE</sequence>